<name>A0A1B1UHA6_9BRAD</name>
<reference evidence="1 2" key="1">
    <citation type="submission" date="2016-07" db="EMBL/GenBank/DDBJ databases">
        <title>Complete genome sequence of Bradyrhizobium icense LMTR 13T, a potential inoculant strain isolated from lima bean (Phaseolus lunatus) in Peru.</title>
        <authorList>
            <person name="Ormeno-Orrillo E."/>
            <person name="Duran D."/>
            <person name="Rogel M.A."/>
            <person name="Rey L."/>
            <person name="Imperial J."/>
            <person name="Ruiz-Argueso T."/>
            <person name="Martinez-Romero E."/>
        </authorList>
    </citation>
    <scope>NUCLEOTIDE SEQUENCE [LARGE SCALE GENOMIC DNA]</scope>
    <source>
        <strain evidence="1 2">LMTR 13</strain>
    </source>
</reference>
<dbReference type="KEGG" id="bic:LMTR13_20110"/>
<dbReference type="Proteomes" id="UP000092839">
    <property type="component" value="Chromosome"/>
</dbReference>
<keyword evidence="2" id="KW-1185">Reference proteome</keyword>
<gene>
    <name evidence="1" type="ORF">LMTR13_20110</name>
</gene>
<dbReference type="EMBL" id="CP016428">
    <property type="protein sequence ID" value="ANW02135.1"/>
    <property type="molecule type" value="Genomic_DNA"/>
</dbReference>
<organism evidence="1 2">
    <name type="scientific">Bradyrhizobium icense</name>
    <dbReference type="NCBI Taxonomy" id="1274631"/>
    <lineage>
        <taxon>Bacteria</taxon>
        <taxon>Pseudomonadati</taxon>
        <taxon>Pseudomonadota</taxon>
        <taxon>Alphaproteobacteria</taxon>
        <taxon>Hyphomicrobiales</taxon>
        <taxon>Nitrobacteraceae</taxon>
        <taxon>Bradyrhizobium</taxon>
    </lineage>
</organism>
<proteinExistence type="predicted"/>
<dbReference type="AlphaFoldDB" id="A0A1B1UHA6"/>
<protein>
    <submittedName>
        <fullName evidence="1">Uncharacterized protein</fullName>
    </submittedName>
</protein>
<sequence>MAFGLHFAELVEDQKLGTGIERTRHLPVHFSERRLVEPASAGAGPAVFEQIRPQPGGELFQHDIAMVGRFRADRVLQYARHPESATAAIPNDPFKG</sequence>
<accession>A0A1B1UHA6</accession>
<evidence type="ECO:0000313" key="2">
    <source>
        <dbReference type="Proteomes" id="UP000092839"/>
    </source>
</evidence>
<evidence type="ECO:0000313" key="1">
    <source>
        <dbReference type="EMBL" id="ANW02135.1"/>
    </source>
</evidence>